<protein>
    <submittedName>
        <fullName evidence="1">Uncharacterized protein</fullName>
    </submittedName>
</protein>
<evidence type="ECO:0000313" key="2">
    <source>
        <dbReference type="Proteomes" id="UP000035425"/>
    </source>
</evidence>
<dbReference type="Proteomes" id="UP000035425">
    <property type="component" value="Unassembled WGS sequence"/>
</dbReference>
<evidence type="ECO:0000313" key="1">
    <source>
        <dbReference type="EMBL" id="KLL11544.1"/>
    </source>
</evidence>
<organism evidence="1 2">
    <name type="scientific">Protofrankia coriariae</name>
    <dbReference type="NCBI Taxonomy" id="1562887"/>
    <lineage>
        <taxon>Bacteria</taxon>
        <taxon>Bacillati</taxon>
        <taxon>Actinomycetota</taxon>
        <taxon>Actinomycetes</taxon>
        <taxon>Frankiales</taxon>
        <taxon>Frankiaceae</taxon>
        <taxon>Protofrankia</taxon>
    </lineage>
</organism>
<sequence>MPDTPEPWVPVNFVERLDLWIETESPSDDLRRLVTAWIFTRIDDPYQGVRREPGFANLWFGPIPGSEHGEWAVVCCSYWIEEQAHRVVCDTFTTLTRPL</sequence>
<dbReference type="RefSeq" id="WP_047222906.1">
    <property type="nucleotide sequence ID" value="NZ_JWIO01000014.1"/>
</dbReference>
<dbReference type="EMBL" id="JWIO01000014">
    <property type="protein sequence ID" value="KLL11544.1"/>
    <property type="molecule type" value="Genomic_DNA"/>
</dbReference>
<proteinExistence type="predicted"/>
<gene>
    <name evidence="1" type="ORF">FrCorBMG51_10910</name>
</gene>
<accession>A0ABR5F485</accession>
<name>A0ABR5F485_9ACTN</name>
<reference evidence="1 2" key="1">
    <citation type="submission" date="2014-12" db="EMBL/GenBank/DDBJ databases">
        <title>Frankia sp. BMG5.1 draft genome.</title>
        <authorList>
            <person name="Gtari M."/>
            <person name="Ghodhbane-Gtari F."/>
            <person name="Nouioui I."/>
            <person name="Ktari A."/>
            <person name="Hezbri K."/>
            <person name="Mimouni W."/>
            <person name="Sbissi I."/>
            <person name="Ayari A."/>
            <person name="Yamanaka T."/>
            <person name="Normand P."/>
            <person name="Tisa L.S."/>
            <person name="Boudabous A."/>
        </authorList>
    </citation>
    <scope>NUCLEOTIDE SEQUENCE [LARGE SCALE GENOMIC DNA]</scope>
    <source>
        <strain evidence="1 2">BMG5.1</strain>
    </source>
</reference>
<comment type="caution">
    <text evidence="1">The sequence shown here is derived from an EMBL/GenBank/DDBJ whole genome shotgun (WGS) entry which is preliminary data.</text>
</comment>
<keyword evidence="2" id="KW-1185">Reference proteome</keyword>